<name>A0AAV7K739_9METZ</name>
<sequence>MASAGPSGIDSISKFPRTKHLFAVGKGVSRDDLLMDKGEENLFYTDPKTPDSRVVSIEEKIDGANLGISIAKDYRLLCQNRSHYVTSVTHKQFSPLDSWVQDHSAELFEILEPERHILFGEWVYAKHSIHYNQLPSYFIAFDLYDRKERRFYSRRERNKVLNQTTIPCVPLIQEQPLANQKDILNLLKAQQSQYYPGPIEGVYLRIDEDSPFSNPAKILKLKDSGIHFNSLRGKVVREEFLTGIEEQWTRQAFTKNVVRF</sequence>
<dbReference type="Gene3D" id="3.30.470.30">
    <property type="entry name" value="DNA ligase/mRNA capping enzyme"/>
    <property type="match status" value="1"/>
</dbReference>
<gene>
    <name evidence="2" type="ORF">LOD99_1281</name>
</gene>
<evidence type="ECO:0000313" key="2">
    <source>
        <dbReference type="EMBL" id="KAI6656485.1"/>
    </source>
</evidence>
<feature type="domain" description="RNA ligase" evidence="1">
    <location>
        <begin position="55"/>
        <end position="220"/>
    </location>
</feature>
<keyword evidence="3" id="KW-1185">Reference proteome</keyword>
<dbReference type="Pfam" id="PF09414">
    <property type="entry name" value="RNA_ligase"/>
    <property type="match status" value="1"/>
</dbReference>
<dbReference type="AlphaFoldDB" id="A0AAV7K739"/>
<reference evidence="2 3" key="1">
    <citation type="journal article" date="2023" name="BMC Biol.">
        <title>The compact genome of the sponge Oopsacas minuta (Hexactinellida) is lacking key metazoan core genes.</title>
        <authorList>
            <person name="Santini S."/>
            <person name="Schenkelaars Q."/>
            <person name="Jourda C."/>
            <person name="Duchesne M."/>
            <person name="Belahbib H."/>
            <person name="Rocher C."/>
            <person name="Selva M."/>
            <person name="Riesgo A."/>
            <person name="Vervoort M."/>
            <person name="Leys S.P."/>
            <person name="Kodjabachian L."/>
            <person name="Le Bivic A."/>
            <person name="Borchiellini C."/>
            <person name="Claverie J.M."/>
            <person name="Renard E."/>
        </authorList>
    </citation>
    <scope>NUCLEOTIDE SEQUENCE [LARGE SCALE GENOMIC DNA]</scope>
    <source>
        <strain evidence="2">SPO-2</strain>
    </source>
</reference>
<dbReference type="InterPro" id="IPR052732">
    <property type="entry name" value="Cell-binding_unc_protein"/>
</dbReference>
<evidence type="ECO:0000313" key="3">
    <source>
        <dbReference type="Proteomes" id="UP001165289"/>
    </source>
</evidence>
<dbReference type="Proteomes" id="UP001165289">
    <property type="component" value="Unassembled WGS sequence"/>
</dbReference>
<dbReference type="EMBL" id="JAKMXF010000144">
    <property type="protein sequence ID" value="KAI6656485.1"/>
    <property type="molecule type" value="Genomic_DNA"/>
</dbReference>
<evidence type="ECO:0000259" key="1">
    <source>
        <dbReference type="Pfam" id="PF09414"/>
    </source>
</evidence>
<dbReference type="PANTHER" id="PTHR43883">
    <property type="entry name" value="SLR0207 PROTEIN"/>
    <property type="match status" value="1"/>
</dbReference>
<dbReference type="PANTHER" id="PTHR43883:SF1">
    <property type="entry name" value="GLUCONOKINASE"/>
    <property type="match status" value="1"/>
</dbReference>
<keyword evidence="2" id="KW-0436">Ligase</keyword>
<dbReference type="InterPro" id="IPR021122">
    <property type="entry name" value="RNA_ligase_dom_REL/Rnl2"/>
</dbReference>
<dbReference type="GO" id="GO:0016874">
    <property type="term" value="F:ligase activity"/>
    <property type="evidence" value="ECO:0007669"/>
    <property type="project" value="UniProtKB-KW"/>
</dbReference>
<proteinExistence type="predicted"/>
<organism evidence="2 3">
    <name type="scientific">Oopsacas minuta</name>
    <dbReference type="NCBI Taxonomy" id="111878"/>
    <lineage>
        <taxon>Eukaryota</taxon>
        <taxon>Metazoa</taxon>
        <taxon>Porifera</taxon>
        <taxon>Hexactinellida</taxon>
        <taxon>Hexasterophora</taxon>
        <taxon>Lyssacinosida</taxon>
        <taxon>Leucopsacidae</taxon>
        <taxon>Oopsacas</taxon>
    </lineage>
</organism>
<comment type="caution">
    <text evidence="2">The sequence shown here is derived from an EMBL/GenBank/DDBJ whole genome shotgun (WGS) entry which is preliminary data.</text>
</comment>
<accession>A0AAV7K739</accession>
<dbReference type="SUPFAM" id="SSF56091">
    <property type="entry name" value="DNA ligase/mRNA capping enzyme, catalytic domain"/>
    <property type="match status" value="1"/>
</dbReference>
<protein>
    <submittedName>
        <fullName evidence="2">DNA ligase III</fullName>
    </submittedName>
</protein>